<dbReference type="InterPro" id="IPR005064">
    <property type="entry name" value="BUG"/>
</dbReference>
<proteinExistence type="inferred from homology"/>
<name>A0ABX6P8S6_9BURK</name>
<dbReference type="Pfam" id="PF03401">
    <property type="entry name" value="TctC"/>
    <property type="match status" value="1"/>
</dbReference>
<feature type="region of interest" description="Disordered" evidence="2">
    <location>
        <begin position="226"/>
        <end position="368"/>
    </location>
</feature>
<feature type="compositionally biased region" description="Low complexity" evidence="2">
    <location>
        <begin position="281"/>
        <end position="291"/>
    </location>
</feature>
<feature type="compositionally biased region" description="Basic and acidic residues" evidence="2">
    <location>
        <begin position="241"/>
        <end position="250"/>
    </location>
</feature>
<organism evidence="3 4">
    <name type="scientific">Ramlibacter terrae</name>
    <dbReference type="NCBI Taxonomy" id="2732511"/>
    <lineage>
        <taxon>Bacteria</taxon>
        <taxon>Pseudomonadati</taxon>
        <taxon>Pseudomonadota</taxon>
        <taxon>Betaproteobacteria</taxon>
        <taxon>Burkholderiales</taxon>
        <taxon>Comamonadaceae</taxon>
        <taxon>Ramlibacter</taxon>
    </lineage>
</organism>
<reference evidence="3 4" key="1">
    <citation type="submission" date="2020-05" db="EMBL/GenBank/DDBJ databases">
        <title>Ramlibacter rhizophilus sp. nov., isolated from rhizosphere soil of national flower Mugunghwa from South Korea.</title>
        <authorList>
            <person name="Zheng-Fei Y."/>
            <person name="Huan T."/>
        </authorList>
    </citation>
    <scope>NUCLEOTIDE SEQUENCE [LARGE SCALE GENOMIC DNA]</scope>
    <source>
        <strain evidence="3 4">H242</strain>
    </source>
</reference>
<gene>
    <name evidence="3" type="ORF">HK414_24235</name>
</gene>
<dbReference type="Gene3D" id="3.40.190.10">
    <property type="entry name" value="Periplasmic binding protein-like II"/>
    <property type="match status" value="1"/>
</dbReference>
<evidence type="ECO:0000313" key="4">
    <source>
        <dbReference type="Proteomes" id="UP000500826"/>
    </source>
</evidence>
<dbReference type="PANTHER" id="PTHR42928">
    <property type="entry name" value="TRICARBOXYLATE-BINDING PROTEIN"/>
    <property type="match status" value="1"/>
</dbReference>
<sequence>MPLQEAQHAHGAIDRGDHVGARLGSADGTQGHQRGDRDAGACLPSCGLLEFLYAITDSAYRIKNPQVPFQQERDKNDPYPRWMASLLLALPLSLAARGYRHKPVKIIVPFTPGSGGDTVARVVADELRKSMGGTFVIDNKPGASGQIGTDMAAKSPADGYTLLQTSSAQNSAGPWMAKKLPYDPLKDFVHIARVITVPFLLVVHPDVPARTVKEFAEYIRQNPACPMGTGRPPPGSGCDLLHAREGKDGQRPVQEPAAGGHGSDRRAGALHDGGPFRRRSAGQGRQAARLAITSRSRSAQFPDIPTLAESGMPEFDRRCGSASALPPAHRGSDGPAQCRNPEDGPARRRAATLPGRGIRPVPNTMPDHLTFVRDQLAARGKRIKDAGIQPE</sequence>
<comment type="similarity">
    <text evidence="1">Belongs to the UPF0065 (bug) family.</text>
</comment>
<dbReference type="InterPro" id="IPR042100">
    <property type="entry name" value="Bug_dom1"/>
</dbReference>
<dbReference type="Gene3D" id="3.40.190.150">
    <property type="entry name" value="Bordetella uptake gene, domain 1"/>
    <property type="match status" value="1"/>
</dbReference>
<accession>A0ABX6P8S6</accession>
<feature type="region of interest" description="Disordered" evidence="2">
    <location>
        <begin position="1"/>
        <end position="37"/>
    </location>
</feature>
<evidence type="ECO:0000313" key="3">
    <source>
        <dbReference type="EMBL" id="QJW85366.1"/>
    </source>
</evidence>
<dbReference type="PANTHER" id="PTHR42928:SF5">
    <property type="entry name" value="BLR1237 PROTEIN"/>
    <property type="match status" value="1"/>
</dbReference>
<reference evidence="3 4" key="2">
    <citation type="submission" date="2020-05" db="EMBL/GenBank/DDBJ databases">
        <authorList>
            <person name="Khan S.A."/>
            <person name="Jeon C.O."/>
            <person name="Chun B.H."/>
        </authorList>
    </citation>
    <scope>NUCLEOTIDE SEQUENCE [LARGE SCALE GENOMIC DNA]</scope>
    <source>
        <strain evidence="3 4">H242</strain>
    </source>
</reference>
<evidence type="ECO:0000256" key="1">
    <source>
        <dbReference type="ARBA" id="ARBA00006987"/>
    </source>
</evidence>
<dbReference type="Proteomes" id="UP000500826">
    <property type="component" value="Chromosome"/>
</dbReference>
<dbReference type="EMBL" id="CP053418">
    <property type="protein sequence ID" value="QJW85366.1"/>
    <property type="molecule type" value="Genomic_DNA"/>
</dbReference>
<evidence type="ECO:0008006" key="5">
    <source>
        <dbReference type="Google" id="ProtNLM"/>
    </source>
</evidence>
<feature type="compositionally biased region" description="Basic and acidic residues" evidence="2">
    <location>
        <begin position="7"/>
        <end position="20"/>
    </location>
</feature>
<keyword evidence="4" id="KW-1185">Reference proteome</keyword>
<protein>
    <recommendedName>
        <fullName evidence="5">Tripartite tricarboxylate transporter substrate binding protein</fullName>
    </recommendedName>
</protein>
<evidence type="ECO:0000256" key="2">
    <source>
        <dbReference type="SAM" id="MobiDB-lite"/>
    </source>
</evidence>